<proteinExistence type="predicted"/>
<sequence length="277" mass="30433">MTDLIDPSQIIVRPRPTLLSTFELLVKPIAPVGSGPNVVARTVIQGYFLTIANTSNSDIKVRLQFTATTPELDLTNTVTITDVQGVNDFSDLTPIVGDPKRFIFNLSIGANDTALFTLLPDVSKPEVIKANSLEVRGYVEIALTSPSSSVRLLLTPEHRGTFVPQSFDTVRAPDFDQLVYALPTSTGQSEFTLTGPAKPNKELKLEIKEIEKLVENKLAEILPLTPQTQIPNDLQRVIGLMAQRLDELEQRTVSNGNGRAFIQVEERPSVGHHVVNQ</sequence>
<name>A0A1Z4KIW9_ANAVA</name>
<gene>
    <name evidence="1" type="ORF">NIES23_17190</name>
</gene>
<accession>A0A1Z4KIW9</accession>
<dbReference type="Proteomes" id="UP000217507">
    <property type="component" value="Chromosome"/>
</dbReference>
<protein>
    <submittedName>
        <fullName evidence="1">Uncharacterized protein</fullName>
    </submittedName>
</protein>
<reference evidence="1 2" key="1">
    <citation type="submission" date="2017-06" db="EMBL/GenBank/DDBJ databases">
        <title>Genome sequencing of cyanobaciteial culture collection at National Institute for Environmental Studies (NIES).</title>
        <authorList>
            <person name="Hirose Y."/>
            <person name="Shimura Y."/>
            <person name="Fujisawa T."/>
            <person name="Nakamura Y."/>
            <person name="Kawachi M."/>
        </authorList>
    </citation>
    <scope>NUCLEOTIDE SEQUENCE [LARGE SCALE GENOMIC DNA]</scope>
    <source>
        <strain evidence="1 2">NIES-23</strain>
    </source>
</reference>
<evidence type="ECO:0000313" key="2">
    <source>
        <dbReference type="Proteomes" id="UP000217507"/>
    </source>
</evidence>
<organism evidence="1 2">
    <name type="scientific">Trichormus variabilis NIES-23</name>
    <dbReference type="NCBI Taxonomy" id="1973479"/>
    <lineage>
        <taxon>Bacteria</taxon>
        <taxon>Bacillati</taxon>
        <taxon>Cyanobacteriota</taxon>
        <taxon>Cyanophyceae</taxon>
        <taxon>Nostocales</taxon>
        <taxon>Nostocaceae</taxon>
        <taxon>Trichormus</taxon>
    </lineage>
</organism>
<dbReference type="AlphaFoldDB" id="A0A1Z4KIW9"/>
<evidence type="ECO:0000313" key="1">
    <source>
        <dbReference type="EMBL" id="BAY68929.1"/>
    </source>
</evidence>
<dbReference type="EMBL" id="AP018216">
    <property type="protein sequence ID" value="BAY68929.1"/>
    <property type="molecule type" value="Genomic_DNA"/>
</dbReference>